<keyword evidence="1" id="KW-0472">Membrane</keyword>
<keyword evidence="3" id="KW-1185">Reference proteome</keyword>
<accession>A0A5M6DJY8</accession>
<reference evidence="2 3" key="1">
    <citation type="submission" date="2019-09" db="EMBL/GenBank/DDBJ databases">
        <title>Genome sequence and assembly of Adhaeribacter sp.</title>
        <authorList>
            <person name="Chhetri G."/>
        </authorList>
    </citation>
    <scope>NUCLEOTIDE SEQUENCE [LARGE SCALE GENOMIC DNA]</scope>
    <source>
        <strain evidence="2 3">DK36</strain>
    </source>
</reference>
<gene>
    <name evidence="2" type="ORF">F0145_10095</name>
</gene>
<keyword evidence="1" id="KW-1133">Transmembrane helix</keyword>
<sequence>MKTSFLFPNSFKKVGWVLLVPGTILGLLVLFQGYEIAFLNAKVFTLFKETQFLNSQNPGGHLVNNNLTNELASVIFMVGAILVGFSKEKQEDEYISKIRLESLVWATYLNYGFLLIGLLFVYDTQFLTFMALNMFTLLIFFIIRFHLVLSQNQFSVKAHAE</sequence>
<feature type="transmembrane region" description="Helical" evidence="1">
    <location>
        <begin position="98"/>
        <end position="120"/>
    </location>
</feature>
<proteinExistence type="predicted"/>
<organism evidence="2 3">
    <name type="scientific">Adhaeribacter rhizoryzae</name>
    <dbReference type="NCBI Taxonomy" id="2607907"/>
    <lineage>
        <taxon>Bacteria</taxon>
        <taxon>Pseudomonadati</taxon>
        <taxon>Bacteroidota</taxon>
        <taxon>Cytophagia</taxon>
        <taxon>Cytophagales</taxon>
        <taxon>Hymenobacteraceae</taxon>
        <taxon>Adhaeribacter</taxon>
    </lineage>
</organism>
<dbReference type="Proteomes" id="UP000323426">
    <property type="component" value="Unassembled WGS sequence"/>
</dbReference>
<dbReference type="RefSeq" id="WP_150088290.1">
    <property type="nucleotide sequence ID" value="NZ_VWSF01000006.1"/>
</dbReference>
<keyword evidence="1" id="KW-0812">Transmembrane</keyword>
<name>A0A5M6DJY8_9BACT</name>
<feature type="transmembrane region" description="Helical" evidence="1">
    <location>
        <begin position="126"/>
        <end position="147"/>
    </location>
</feature>
<comment type="caution">
    <text evidence="2">The sequence shown here is derived from an EMBL/GenBank/DDBJ whole genome shotgun (WGS) entry which is preliminary data.</text>
</comment>
<protein>
    <submittedName>
        <fullName evidence="2">Uncharacterized protein</fullName>
    </submittedName>
</protein>
<feature type="transmembrane region" description="Helical" evidence="1">
    <location>
        <begin position="14"/>
        <end position="34"/>
    </location>
</feature>
<dbReference type="AlphaFoldDB" id="A0A5M6DJY8"/>
<evidence type="ECO:0000256" key="1">
    <source>
        <dbReference type="SAM" id="Phobius"/>
    </source>
</evidence>
<evidence type="ECO:0000313" key="2">
    <source>
        <dbReference type="EMBL" id="KAA5546686.1"/>
    </source>
</evidence>
<evidence type="ECO:0000313" key="3">
    <source>
        <dbReference type="Proteomes" id="UP000323426"/>
    </source>
</evidence>
<feature type="transmembrane region" description="Helical" evidence="1">
    <location>
        <begin position="67"/>
        <end position="86"/>
    </location>
</feature>
<dbReference type="EMBL" id="VWSF01000006">
    <property type="protein sequence ID" value="KAA5546686.1"/>
    <property type="molecule type" value="Genomic_DNA"/>
</dbReference>